<dbReference type="EMBL" id="QXCT01000002">
    <property type="protein sequence ID" value="MDW9257073.1"/>
    <property type="molecule type" value="Genomic_DNA"/>
</dbReference>
<name>A0AAW9D535_BURTH</name>
<protein>
    <submittedName>
        <fullName evidence="1">Uncharacterized protein</fullName>
    </submittedName>
</protein>
<dbReference type="AlphaFoldDB" id="A0AAW9D535"/>
<evidence type="ECO:0000313" key="1">
    <source>
        <dbReference type="EMBL" id="MDW9257073.1"/>
    </source>
</evidence>
<dbReference type="Proteomes" id="UP001272137">
    <property type="component" value="Unassembled WGS sequence"/>
</dbReference>
<comment type="caution">
    <text evidence="1">The sequence shown here is derived from an EMBL/GenBank/DDBJ whole genome shotgun (WGS) entry which is preliminary data.</text>
</comment>
<proteinExistence type="predicted"/>
<gene>
    <name evidence="1" type="ORF">C7S16_1862</name>
</gene>
<accession>A0AAW9D535</accession>
<sequence>MLPRAIASPISRRFFFNFRSRAPHCHAAPRIVARIEFCAVNTR</sequence>
<organism evidence="1 2">
    <name type="scientific">Burkholderia thailandensis</name>
    <dbReference type="NCBI Taxonomy" id="57975"/>
    <lineage>
        <taxon>Bacteria</taxon>
        <taxon>Pseudomonadati</taxon>
        <taxon>Pseudomonadota</taxon>
        <taxon>Betaproteobacteria</taxon>
        <taxon>Burkholderiales</taxon>
        <taxon>Burkholderiaceae</taxon>
        <taxon>Burkholderia</taxon>
        <taxon>pseudomallei group</taxon>
    </lineage>
</organism>
<reference evidence="1" key="1">
    <citation type="submission" date="2018-08" db="EMBL/GenBank/DDBJ databases">
        <title>Identification of Burkholderia cepacia strains that express a Burkholderia pseudomallei-like capsular polysaccharide.</title>
        <authorList>
            <person name="Burtnick M.N."/>
            <person name="Vongsouvath M."/>
            <person name="Newton P."/>
            <person name="Wuthiekanun V."/>
            <person name="Limmathurotsakul D."/>
            <person name="Brett P.J."/>
            <person name="Chantratita N."/>
            <person name="Dance D.A."/>
        </authorList>
    </citation>
    <scope>NUCLEOTIDE SEQUENCE</scope>
    <source>
        <strain evidence="1">SBXCC001</strain>
    </source>
</reference>
<evidence type="ECO:0000313" key="2">
    <source>
        <dbReference type="Proteomes" id="UP001272137"/>
    </source>
</evidence>